<organism evidence="1 2">
    <name type="scientific">Diphasiastrum complanatum</name>
    <name type="common">Issler's clubmoss</name>
    <name type="synonym">Lycopodium complanatum</name>
    <dbReference type="NCBI Taxonomy" id="34168"/>
    <lineage>
        <taxon>Eukaryota</taxon>
        <taxon>Viridiplantae</taxon>
        <taxon>Streptophyta</taxon>
        <taxon>Embryophyta</taxon>
        <taxon>Tracheophyta</taxon>
        <taxon>Lycopodiopsida</taxon>
        <taxon>Lycopodiales</taxon>
        <taxon>Lycopodiaceae</taxon>
        <taxon>Lycopodioideae</taxon>
        <taxon>Diphasiastrum</taxon>
    </lineage>
</organism>
<accession>A0ACC2DHZ7</accession>
<reference evidence="2" key="1">
    <citation type="journal article" date="2024" name="Proc. Natl. Acad. Sci. U.S.A.">
        <title>Extraordinary preservation of gene collinearity over three hundred million years revealed in homosporous lycophytes.</title>
        <authorList>
            <person name="Li C."/>
            <person name="Wickell D."/>
            <person name="Kuo L.Y."/>
            <person name="Chen X."/>
            <person name="Nie B."/>
            <person name="Liao X."/>
            <person name="Peng D."/>
            <person name="Ji J."/>
            <person name="Jenkins J."/>
            <person name="Williams M."/>
            <person name="Shu S."/>
            <person name="Plott C."/>
            <person name="Barry K."/>
            <person name="Rajasekar S."/>
            <person name="Grimwood J."/>
            <person name="Han X."/>
            <person name="Sun S."/>
            <person name="Hou Z."/>
            <person name="He W."/>
            <person name="Dai G."/>
            <person name="Sun C."/>
            <person name="Schmutz J."/>
            <person name="Leebens-Mack J.H."/>
            <person name="Li F.W."/>
            <person name="Wang L."/>
        </authorList>
    </citation>
    <scope>NUCLEOTIDE SEQUENCE [LARGE SCALE GENOMIC DNA]</scope>
    <source>
        <strain evidence="2">cv. PW_Plant_1</strain>
    </source>
</reference>
<gene>
    <name evidence="1" type="ORF">O6H91_06G116700</name>
</gene>
<dbReference type="Proteomes" id="UP001162992">
    <property type="component" value="Chromosome 6"/>
</dbReference>
<protein>
    <submittedName>
        <fullName evidence="1">Uncharacterized protein</fullName>
    </submittedName>
</protein>
<sequence>MRSQMQLSEDPYIEPLTPGEVITGWTVSKILASNHPEFKPNDYVVGITAWEDYSVVKAAQTLRKIPQIGLPLSYFIGVLGFTTYAGFHKIVNRQL</sequence>
<evidence type="ECO:0000313" key="1">
    <source>
        <dbReference type="EMBL" id="KAJ7553879.1"/>
    </source>
</evidence>
<keyword evidence="2" id="KW-1185">Reference proteome</keyword>
<proteinExistence type="predicted"/>
<comment type="caution">
    <text evidence="1">The sequence shown here is derived from an EMBL/GenBank/DDBJ whole genome shotgun (WGS) entry which is preliminary data.</text>
</comment>
<evidence type="ECO:0000313" key="2">
    <source>
        <dbReference type="Proteomes" id="UP001162992"/>
    </source>
</evidence>
<dbReference type="EMBL" id="CM055097">
    <property type="protein sequence ID" value="KAJ7553879.1"/>
    <property type="molecule type" value="Genomic_DNA"/>
</dbReference>
<name>A0ACC2DHZ7_DIPCM</name>